<dbReference type="GO" id="GO:0005524">
    <property type="term" value="F:ATP binding"/>
    <property type="evidence" value="ECO:0007669"/>
    <property type="project" value="InterPro"/>
</dbReference>
<dbReference type="EMBL" id="JAUKTV010000005">
    <property type="protein sequence ID" value="KAK0737195.1"/>
    <property type="molecule type" value="Genomic_DNA"/>
</dbReference>
<dbReference type="GO" id="GO:0016887">
    <property type="term" value="F:ATP hydrolysis activity"/>
    <property type="evidence" value="ECO:0007669"/>
    <property type="project" value="InterPro"/>
</dbReference>
<dbReference type="AlphaFoldDB" id="A0AA40EER8"/>
<dbReference type="Gene3D" id="3.40.50.300">
    <property type="entry name" value="P-loop containing nucleotide triphosphate hydrolases"/>
    <property type="match status" value="1"/>
</dbReference>
<comment type="caution">
    <text evidence="2">The sequence shown here is derived from an EMBL/GenBank/DDBJ whole genome shotgun (WGS) entry which is preliminary data.</text>
</comment>
<dbReference type="Proteomes" id="UP001172159">
    <property type="component" value="Unassembled WGS sequence"/>
</dbReference>
<evidence type="ECO:0000313" key="2">
    <source>
        <dbReference type="EMBL" id="KAK0737195.1"/>
    </source>
</evidence>
<dbReference type="SUPFAM" id="SSF52540">
    <property type="entry name" value="P-loop containing nucleoside triphosphate hydrolases"/>
    <property type="match status" value="1"/>
</dbReference>
<sequence>MAHQDPGAFFIPENTGPTKNDIYVFPPEIKGFNLRRKAWVDLDVSKIIEVEWDKRAFKNLVLSKGLILLLHGAPGTGKTFTAEAVAEITEKPLYRVTCGDIGTMPEKVEQYLESVLYLGKIWGCVVLLDEAEVFLEQRGLAIHYDNLNVPQRRKIWRNFLTRLKEIDAESIDSEDIYDNLDEFARMDLNGRAIRNAITTARQLAKHKKEVVNSSHLQYVIEVASRFDDYIKKVREDLTGDELARDGGIR</sequence>
<dbReference type="PANTHER" id="PTHR46411">
    <property type="entry name" value="FAMILY ATPASE, PUTATIVE-RELATED"/>
    <property type="match status" value="1"/>
</dbReference>
<protein>
    <submittedName>
        <fullName evidence="2">P-loop containing nucleoside triphosphate hydrolase protein</fullName>
    </submittedName>
</protein>
<evidence type="ECO:0000259" key="1">
    <source>
        <dbReference type="SMART" id="SM00382"/>
    </source>
</evidence>
<accession>A0AA40EER8</accession>
<organism evidence="2 3">
    <name type="scientific">Apiosordaria backusii</name>
    <dbReference type="NCBI Taxonomy" id="314023"/>
    <lineage>
        <taxon>Eukaryota</taxon>
        <taxon>Fungi</taxon>
        <taxon>Dikarya</taxon>
        <taxon>Ascomycota</taxon>
        <taxon>Pezizomycotina</taxon>
        <taxon>Sordariomycetes</taxon>
        <taxon>Sordariomycetidae</taxon>
        <taxon>Sordariales</taxon>
        <taxon>Lasiosphaeriaceae</taxon>
        <taxon>Apiosordaria</taxon>
    </lineage>
</organism>
<reference evidence="2" key="1">
    <citation type="submission" date="2023-06" db="EMBL/GenBank/DDBJ databases">
        <title>Genome-scale phylogeny and comparative genomics of the fungal order Sordariales.</title>
        <authorList>
            <consortium name="Lawrence Berkeley National Laboratory"/>
            <person name="Hensen N."/>
            <person name="Bonometti L."/>
            <person name="Westerberg I."/>
            <person name="Brannstrom I.O."/>
            <person name="Guillou S."/>
            <person name="Cros-Aarteil S."/>
            <person name="Calhoun S."/>
            <person name="Haridas S."/>
            <person name="Kuo A."/>
            <person name="Mondo S."/>
            <person name="Pangilinan J."/>
            <person name="Riley R."/>
            <person name="Labutti K."/>
            <person name="Andreopoulos B."/>
            <person name="Lipzen A."/>
            <person name="Chen C."/>
            <person name="Yanf M."/>
            <person name="Daum C."/>
            <person name="Ng V."/>
            <person name="Clum A."/>
            <person name="Steindorff A."/>
            <person name="Ohm R."/>
            <person name="Martin F."/>
            <person name="Silar P."/>
            <person name="Natvig D."/>
            <person name="Lalanne C."/>
            <person name="Gautier V."/>
            <person name="Ament-Velasquez S.L."/>
            <person name="Kruys A."/>
            <person name="Hutchinson M.I."/>
            <person name="Powell A.J."/>
            <person name="Barry K."/>
            <person name="Miller A.N."/>
            <person name="Grigoriev I.V."/>
            <person name="Debuchy R."/>
            <person name="Gladieux P."/>
            <person name="Thoren M.H."/>
            <person name="Johannesson H."/>
        </authorList>
    </citation>
    <scope>NUCLEOTIDE SEQUENCE</scope>
    <source>
        <strain evidence="2">CBS 540.89</strain>
    </source>
</reference>
<keyword evidence="2" id="KW-0378">Hydrolase</keyword>
<evidence type="ECO:0000313" key="3">
    <source>
        <dbReference type="Proteomes" id="UP001172159"/>
    </source>
</evidence>
<dbReference type="Pfam" id="PF23232">
    <property type="entry name" value="AAA_lid_13"/>
    <property type="match status" value="1"/>
</dbReference>
<dbReference type="InterPro" id="IPR027417">
    <property type="entry name" value="P-loop_NTPase"/>
</dbReference>
<dbReference type="SMART" id="SM00382">
    <property type="entry name" value="AAA"/>
    <property type="match status" value="1"/>
</dbReference>
<dbReference type="InterPro" id="IPR003593">
    <property type="entry name" value="AAA+_ATPase"/>
</dbReference>
<gene>
    <name evidence="2" type="ORF">B0T21DRAFT_410646</name>
</gene>
<dbReference type="PANTHER" id="PTHR46411:SF2">
    <property type="entry name" value="AAA+ ATPASE DOMAIN-CONTAINING PROTEIN"/>
    <property type="match status" value="1"/>
</dbReference>
<proteinExistence type="predicted"/>
<dbReference type="InterPro" id="IPR056599">
    <property type="entry name" value="AAA_lid_fung"/>
</dbReference>
<keyword evidence="3" id="KW-1185">Reference proteome</keyword>
<feature type="domain" description="AAA+ ATPase" evidence="1">
    <location>
        <begin position="64"/>
        <end position="227"/>
    </location>
</feature>
<name>A0AA40EER8_9PEZI</name>